<feature type="region of interest" description="Disordered" evidence="2">
    <location>
        <begin position="505"/>
        <end position="554"/>
    </location>
</feature>
<accession>A0A914DSJ2</accession>
<evidence type="ECO:0000313" key="4">
    <source>
        <dbReference type="WBParaSite" id="ACRNAN_scaffold3730.g11283.t2"/>
    </source>
</evidence>
<evidence type="ECO:0000256" key="2">
    <source>
        <dbReference type="SAM" id="MobiDB-lite"/>
    </source>
</evidence>
<feature type="compositionally biased region" description="Polar residues" evidence="2">
    <location>
        <begin position="355"/>
        <end position="375"/>
    </location>
</feature>
<dbReference type="GO" id="GO:0005634">
    <property type="term" value="C:nucleus"/>
    <property type="evidence" value="ECO:0007669"/>
    <property type="project" value="InterPro"/>
</dbReference>
<dbReference type="SUPFAM" id="SSF63748">
    <property type="entry name" value="Tudor/PWWP/MBT"/>
    <property type="match status" value="2"/>
</dbReference>
<dbReference type="Proteomes" id="UP000887540">
    <property type="component" value="Unplaced"/>
</dbReference>
<feature type="compositionally biased region" description="Low complexity" evidence="2">
    <location>
        <begin position="512"/>
        <end position="523"/>
    </location>
</feature>
<proteinExistence type="predicted"/>
<dbReference type="WBParaSite" id="ACRNAN_scaffold3730.g11283.t2">
    <property type="protein sequence ID" value="ACRNAN_scaffold3730.g11283.t2"/>
    <property type="gene ID" value="ACRNAN_scaffold3730.g11283"/>
</dbReference>
<evidence type="ECO:0000256" key="1">
    <source>
        <dbReference type="PROSITE-ProRule" id="PRU00459"/>
    </source>
</evidence>
<dbReference type="InterPro" id="IPR004092">
    <property type="entry name" value="Mbt"/>
</dbReference>
<dbReference type="PROSITE" id="PS51079">
    <property type="entry name" value="MBT"/>
    <property type="match status" value="2"/>
</dbReference>
<evidence type="ECO:0000313" key="3">
    <source>
        <dbReference type="Proteomes" id="UP000887540"/>
    </source>
</evidence>
<dbReference type="GO" id="GO:0006355">
    <property type="term" value="P:regulation of DNA-templated transcription"/>
    <property type="evidence" value="ECO:0007669"/>
    <property type="project" value="InterPro"/>
</dbReference>
<feature type="region of interest" description="Disordered" evidence="2">
    <location>
        <begin position="342"/>
        <end position="433"/>
    </location>
</feature>
<dbReference type="Gene3D" id="3.30.160.60">
    <property type="entry name" value="Classic Zinc Finger"/>
    <property type="match status" value="1"/>
</dbReference>
<reference evidence="4" key="1">
    <citation type="submission" date="2022-11" db="UniProtKB">
        <authorList>
            <consortium name="WormBaseParasite"/>
        </authorList>
    </citation>
    <scope>IDENTIFICATION</scope>
</reference>
<keyword evidence="3" id="KW-1185">Reference proteome</keyword>
<feature type="repeat" description="MBT" evidence="1">
    <location>
        <begin position="24"/>
        <end position="138"/>
    </location>
</feature>
<dbReference type="Gene3D" id="2.30.30.140">
    <property type="match status" value="2"/>
</dbReference>
<sequence length="868" mass="99298">MNRPKKPRPPKKRQAQNVDYYQPFDWDGFLARENVETGYEKYTKAPESVFWQNPVIPENRFQLGRKIALARWRLHPNMKRREAQKTWLLATITDKLHSWLGVKLDGTKKDYQYWLVCDDMDIAPARRILEEEKFEPPIRALLEEEAQDYQKFVEKSLKFEPGQEDPSAPEEWFKPLSTAYRPQENLFQPNMFFEAADARDNDGYLRLVKVVKVDGDLVTLCFVRSGLGKKNWTEKYDSRWFFPPGWAAKAGAKFCPPNKPKAKRKRKEKIQTKFFECTICGTFITSESDKVDEHVEQVHGGDYVPPDAEKCRFCGAQFIDLSYLETHVMACKKNPEKIATPIVQKPKNLNEEQKPTTTLAEISSSTVDENVPSSSHHSENCEQDAPTCSYRNPTKKRLLNLAIKSSNGKKKDPPLKDYIPMKKPKSEDSSPQKIQEPTLVLHLGQKPKSQNESQPMAEEKVYIAAQEPEQVQENPMTPKSPPKALFFYDAATNTFKWCFENPGVSAQKSKASSPGPSTSGVTGNLESGETLAMPIEHSPGSVPEDPSETSKELVGNTSHQHLVDIEKDSIPSQNFIVAGNFYQIVNARSFLTKNVNVEDSTTKYEYPYADCAAPALHLEDPEKRSNEEILAIKQVVESQFCLLQSELKGIDKNKNQILLVDQLFSGLNEQALKNCLLIRANFPFMPSWLINMLSKKRRLLNLIHSKIDTIYYFLGHDIALMYRSETTEYKVNHVVRAITDFIEHIVPEEDEEDDEIYGMKSIVLVTIPAHIVPEEDEEDDEIYGMKSIVIVTIPAIGLLRDTIKVYNKGIKDEVENLKNRYGHKINIALVDWAEMLEENIQRGAPMSMDDRLKVLVKEMTRYGLKYTK</sequence>
<dbReference type="AlphaFoldDB" id="A0A914DSJ2"/>
<feature type="repeat" description="MBT" evidence="1">
    <location>
        <begin position="147"/>
        <end position="257"/>
    </location>
</feature>
<protein>
    <submittedName>
        <fullName evidence="4">C2H2-type domain-containing protein</fullName>
    </submittedName>
</protein>
<dbReference type="Pfam" id="PF02820">
    <property type="entry name" value="MBT"/>
    <property type="match status" value="1"/>
</dbReference>
<name>A0A914DSJ2_9BILA</name>
<organism evidence="3 4">
    <name type="scientific">Acrobeloides nanus</name>
    <dbReference type="NCBI Taxonomy" id="290746"/>
    <lineage>
        <taxon>Eukaryota</taxon>
        <taxon>Metazoa</taxon>
        <taxon>Ecdysozoa</taxon>
        <taxon>Nematoda</taxon>
        <taxon>Chromadorea</taxon>
        <taxon>Rhabditida</taxon>
        <taxon>Tylenchina</taxon>
        <taxon>Cephalobomorpha</taxon>
        <taxon>Cephaloboidea</taxon>
        <taxon>Cephalobidae</taxon>
        <taxon>Acrobeloides</taxon>
    </lineage>
</organism>